<evidence type="ECO:0000256" key="1">
    <source>
        <dbReference type="SAM" id="MobiDB-lite"/>
    </source>
</evidence>
<sequence length="619" mass="71067">KITGLFKRRPTIPDYPTSEPYEGALEDTKKREDIESQPIHTIVTVYHSGRSDVPHEPIAPVPVPAAPVGGVTAKDMYYDYPTTAAYEGPLDSTTRIADIEGEPLTYHVSVYHSGRSDEPAPKREEEQPLDIAEAAKTFGEKITGLFKRGPAHLDYPVSEVYEGPLDSTHLTNDIVGEPLTRYVSIYHSGLSDDYVDKSKEIQRIQKVGRLFEEQTTKEFEDTSRRGYPVPDFYKGPLEKTYLTSDIAVEPVTHHVSVFHPEEVSVGDQTTVEMIRARSDQRAQEPDSERNKVDLDIHFNVKSQDIYEMQKRQYQDLKQPLEEPPVFLSADNLERDQKPVGFSVSISARQPDDRTSSELFSSLSREPSSDKRYLRDQSTRTERSQKHRLSPHTWTTVRERTEVTYVRKLRVERSVSPRARSPPRSSFIRRVPYNATATAAERTAERAYTCRSSNFDERVMVHHPIFPPHQSLYRNGGTYGNGDSRNGHTRTYSPVREVAAFDRTEWIEQHPSYIPPNRRADEIFTVGTPFIMGHVERDGNGCAYLRYQTSGLQERPPLPERLDDLPMIEEGAIECRRATIRATLRDMDTVGLVQDEEELERRRRPIRRVRQRMRNYCTML</sequence>
<dbReference type="STRING" id="29170.A0A368GMN9"/>
<feature type="compositionally biased region" description="Basic residues" evidence="1">
    <location>
        <begin position="1"/>
        <end position="10"/>
    </location>
</feature>
<reference evidence="2 3" key="1">
    <citation type="submission" date="2014-10" db="EMBL/GenBank/DDBJ databases">
        <title>Draft genome of the hookworm Ancylostoma caninum.</title>
        <authorList>
            <person name="Mitreva M."/>
        </authorList>
    </citation>
    <scope>NUCLEOTIDE SEQUENCE [LARGE SCALE GENOMIC DNA]</scope>
    <source>
        <strain evidence="2 3">Baltimore</strain>
    </source>
</reference>
<evidence type="ECO:0000313" key="2">
    <source>
        <dbReference type="EMBL" id="RCN45642.1"/>
    </source>
</evidence>
<feature type="region of interest" description="Disordered" evidence="1">
    <location>
        <begin position="342"/>
        <end position="390"/>
    </location>
</feature>
<protein>
    <submittedName>
        <fullName evidence="2">Uncharacterized protein</fullName>
    </submittedName>
</protein>
<dbReference type="OrthoDB" id="5843047at2759"/>
<feature type="compositionally biased region" description="Basic and acidic residues" evidence="1">
    <location>
        <begin position="366"/>
        <end position="383"/>
    </location>
</feature>
<dbReference type="EMBL" id="JOJR01000097">
    <property type="protein sequence ID" value="RCN45642.1"/>
    <property type="molecule type" value="Genomic_DNA"/>
</dbReference>
<feature type="compositionally biased region" description="Polar residues" evidence="1">
    <location>
        <begin position="356"/>
        <end position="365"/>
    </location>
</feature>
<feature type="non-terminal residue" evidence="2">
    <location>
        <position position="1"/>
    </location>
</feature>
<gene>
    <name evidence="2" type="ORF">ANCCAN_08381</name>
</gene>
<proteinExistence type="predicted"/>
<keyword evidence="3" id="KW-1185">Reference proteome</keyword>
<dbReference type="Proteomes" id="UP000252519">
    <property type="component" value="Unassembled WGS sequence"/>
</dbReference>
<feature type="region of interest" description="Disordered" evidence="1">
    <location>
        <begin position="1"/>
        <end position="35"/>
    </location>
</feature>
<organism evidence="2 3">
    <name type="scientific">Ancylostoma caninum</name>
    <name type="common">Dog hookworm</name>
    <dbReference type="NCBI Taxonomy" id="29170"/>
    <lineage>
        <taxon>Eukaryota</taxon>
        <taxon>Metazoa</taxon>
        <taxon>Ecdysozoa</taxon>
        <taxon>Nematoda</taxon>
        <taxon>Chromadorea</taxon>
        <taxon>Rhabditida</taxon>
        <taxon>Rhabditina</taxon>
        <taxon>Rhabditomorpha</taxon>
        <taxon>Strongyloidea</taxon>
        <taxon>Ancylostomatidae</taxon>
        <taxon>Ancylostomatinae</taxon>
        <taxon>Ancylostoma</taxon>
    </lineage>
</organism>
<comment type="caution">
    <text evidence="2">The sequence shown here is derived from an EMBL/GenBank/DDBJ whole genome shotgun (WGS) entry which is preliminary data.</text>
</comment>
<dbReference type="AlphaFoldDB" id="A0A368GMN9"/>
<accession>A0A368GMN9</accession>
<evidence type="ECO:0000313" key="3">
    <source>
        <dbReference type="Proteomes" id="UP000252519"/>
    </source>
</evidence>
<name>A0A368GMN9_ANCCA</name>